<dbReference type="HOGENOM" id="CLU_081157_0_0_1"/>
<sequence>MIIRQKSNVSDYVLYCILYMTTALSNKFVLSSLGFQYPTIFQAWQTFVSLVLVQMFSGNPLKHITLSEIIPWSPAMLFYVTSIFSGSKALAALPVPVFLLSHGVSDACLMLCDNHLPSGLTHLSIPLKISGLLLSLWSVMREATLLDIVWVVVYSISLGAYKSVGFWYTSPQWPYSGLTLAQRQYLNNLFGFLFLLPTAILLGHHQDVHRDFPHLRKVNFYIGCFVSAVMGWAVKRKWAVISGGFFNARIEMVQLLAKVTTLIASMHIYPLNHTILLWISIFIGLSGDVLHIIGSLYEETEVPQHDMNDVLVGQ</sequence>
<evidence type="ECO:0000313" key="2">
    <source>
        <dbReference type="Ensembl" id="ENSCSAVP00000001786.1"/>
    </source>
</evidence>
<protein>
    <recommendedName>
        <fullName evidence="4">Sugar phosphate transporter domain-containing protein</fullName>
    </recommendedName>
</protein>
<organism evidence="2 3">
    <name type="scientific">Ciona savignyi</name>
    <name type="common">Pacific transparent sea squirt</name>
    <dbReference type="NCBI Taxonomy" id="51511"/>
    <lineage>
        <taxon>Eukaryota</taxon>
        <taxon>Metazoa</taxon>
        <taxon>Chordata</taxon>
        <taxon>Tunicata</taxon>
        <taxon>Ascidiacea</taxon>
        <taxon>Phlebobranchia</taxon>
        <taxon>Cionidae</taxon>
        <taxon>Ciona</taxon>
    </lineage>
</organism>
<evidence type="ECO:0008006" key="4">
    <source>
        <dbReference type="Google" id="ProtNLM"/>
    </source>
</evidence>
<dbReference type="AlphaFoldDB" id="H2Y8Y8"/>
<reference evidence="2" key="2">
    <citation type="submission" date="2025-08" db="UniProtKB">
        <authorList>
            <consortium name="Ensembl"/>
        </authorList>
    </citation>
    <scope>IDENTIFICATION</scope>
</reference>
<reference evidence="3" key="1">
    <citation type="submission" date="2003-08" db="EMBL/GenBank/DDBJ databases">
        <authorList>
            <person name="Birren B."/>
            <person name="Nusbaum C."/>
            <person name="Abebe A."/>
            <person name="Abouelleil A."/>
            <person name="Adekoya E."/>
            <person name="Ait-zahra M."/>
            <person name="Allen N."/>
            <person name="Allen T."/>
            <person name="An P."/>
            <person name="Anderson M."/>
            <person name="Anderson S."/>
            <person name="Arachchi H."/>
            <person name="Armbruster J."/>
            <person name="Bachantsang P."/>
            <person name="Baldwin J."/>
            <person name="Barry A."/>
            <person name="Bayul T."/>
            <person name="Blitshsteyn B."/>
            <person name="Bloom T."/>
            <person name="Blye J."/>
            <person name="Boguslavskiy L."/>
            <person name="Borowsky M."/>
            <person name="Boukhgalter B."/>
            <person name="Brunache A."/>
            <person name="Butler J."/>
            <person name="Calixte N."/>
            <person name="Calvo S."/>
            <person name="Camarata J."/>
            <person name="Campo K."/>
            <person name="Chang J."/>
            <person name="Cheshatsang Y."/>
            <person name="Citroen M."/>
            <person name="Collymore A."/>
            <person name="Considine T."/>
            <person name="Cook A."/>
            <person name="Cooke P."/>
            <person name="Corum B."/>
            <person name="Cuomo C."/>
            <person name="David R."/>
            <person name="Dawoe T."/>
            <person name="Degray S."/>
            <person name="Dodge S."/>
            <person name="Dooley K."/>
            <person name="Dorje P."/>
            <person name="Dorjee K."/>
            <person name="Dorris L."/>
            <person name="Duffey N."/>
            <person name="Dupes A."/>
            <person name="Elkins T."/>
            <person name="Engels R."/>
            <person name="Erickson J."/>
            <person name="Farina A."/>
            <person name="Faro S."/>
            <person name="Ferreira P."/>
            <person name="Fischer H."/>
            <person name="Fitzgerald M."/>
            <person name="Foley K."/>
            <person name="Gage D."/>
            <person name="Galagan J."/>
            <person name="Gearin G."/>
            <person name="Gnerre S."/>
            <person name="Gnirke A."/>
            <person name="Goyette A."/>
            <person name="Graham J."/>
            <person name="Grandbois E."/>
            <person name="Gyaltsen K."/>
            <person name="Hafez N."/>
            <person name="Hagopian D."/>
            <person name="Hagos B."/>
            <person name="Hall J."/>
            <person name="Hatcher B."/>
            <person name="Heller A."/>
            <person name="Higgins H."/>
            <person name="Honan T."/>
            <person name="Horn A."/>
            <person name="Houde N."/>
            <person name="Hughes L."/>
            <person name="Hulme W."/>
            <person name="Husby E."/>
            <person name="Iliev I."/>
            <person name="Jaffe D."/>
            <person name="Jones C."/>
            <person name="Kamal M."/>
            <person name="Kamat A."/>
            <person name="Kamvysselis M."/>
            <person name="Karlsson E."/>
            <person name="Kells C."/>
            <person name="Kieu A."/>
            <person name="Kisner P."/>
            <person name="Kodira C."/>
            <person name="Kulbokas E."/>
            <person name="Labutti K."/>
            <person name="Lama D."/>
            <person name="Landers T."/>
            <person name="Leger J."/>
            <person name="Levine S."/>
            <person name="Lewis D."/>
            <person name="Lewis T."/>
            <person name="Lindblad-toh K."/>
            <person name="Liu X."/>
            <person name="Lokyitsang T."/>
            <person name="Lokyitsang Y."/>
            <person name="Lucien O."/>
            <person name="Lui A."/>
            <person name="Ma L.J."/>
            <person name="Mabbitt R."/>
            <person name="Macdonald J."/>
            <person name="Maclean C."/>
            <person name="Major J."/>
            <person name="Manning J."/>
            <person name="Marabella R."/>
            <person name="Maru K."/>
            <person name="Matthews C."/>
            <person name="Mauceli E."/>
            <person name="Mccarthy M."/>
            <person name="Mcdonough S."/>
            <person name="Mcghee T."/>
            <person name="Meldrim J."/>
            <person name="Meneus L."/>
            <person name="Mesirov J."/>
            <person name="Mihalev A."/>
            <person name="Mihova T."/>
            <person name="Mikkelsen T."/>
            <person name="Mlenga V."/>
            <person name="Moru K."/>
            <person name="Mozes J."/>
            <person name="Mulrain L."/>
            <person name="Munson G."/>
            <person name="Naylor J."/>
            <person name="Newes C."/>
            <person name="Nguyen C."/>
            <person name="Nguyen N."/>
            <person name="Nguyen T."/>
            <person name="Nicol R."/>
            <person name="Nielsen C."/>
            <person name="Nizzari M."/>
            <person name="Norbu C."/>
            <person name="Norbu N."/>
            <person name="O'donnell P."/>
            <person name="Okoawo O."/>
            <person name="O'leary S."/>
            <person name="Omotosho B."/>
            <person name="O'neill K."/>
            <person name="Osman S."/>
            <person name="Parker S."/>
            <person name="Perrin D."/>
            <person name="Phunkhang P."/>
            <person name="Piqani B."/>
            <person name="Purcell S."/>
            <person name="Rachupka T."/>
            <person name="Ramasamy U."/>
            <person name="Rameau R."/>
            <person name="Ray V."/>
            <person name="Raymond C."/>
            <person name="Retta R."/>
            <person name="Richardson S."/>
            <person name="Rise C."/>
            <person name="Rodriguez J."/>
            <person name="Rogers J."/>
            <person name="Rogov P."/>
            <person name="Rutman M."/>
            <person name="Schupbach R."/>
            <person name="Seaman C."/>
            <person name="Settipalli S."/>
            <person name="Sharpe T."/>
            <person name="Sheridan J."/>
            <person name="Sherpa N."/>
            <person name="Shi J."/>
            <person name="Smirnov S."/>
            <person name="Smith C."/>
            <person name="Sougnez C."/>
            <person name="Spencer B."/>
            <person name="Stalker J."/>
            <person name="Stange-thomann N."/>
            <person name="Stavropoulos S."/>
            <person name="Stetson K."/>
            <person name="Stone C."/>
            <person name="Stone S."/>
            <person name="Stubbs M."/>
            <person name="Talamas J."/>
            <person name="Tchuinga P."/>
            <person name="Tenzing P."/>
            <person name="Tesfaye S."/>
            <person name="Theodore J."/>
            <person name="Thoulutsang Y."/>
            <person name="Topham K."/>
            <person name="Towey S."/>
            <person name="Tsamla T."/>
            <person name="Tsomo N."/>
            <person name="Vallee D."/>
            <person name="Vassiliev H."/>
            <person name="Venkataraman V."/>
            <person name="Vinson J."/>
            <person name="Vo A."/>
            <person name="Wade C."/>
            <person name="Wang S."/>
            <person name="Wangchuk T."/>
            <person name="Wangdi T."/>
            <person name="Whittaker C."/>
            <person name="Wilkinson J."/>
            <person name="Wu Y."/>
            <person name="Wyman D."/>
            <person name="Yadav S."/>
            <person name="Yang S."/>
            <person name="Yang X."/>
            <person name="Yeager S."/>
            <person name="Yee E."/>
            <person name="Young G."/>
            <person name="Zainoun J."/>
            <person name="Zembeck L."/>
            <person name="Zimmer A."/>
            <person name="Zody M."/>
            <person name="Lander E."/>
        </authorList>
    </citation>
    <scope>NUCLEOTIDE SEQUENCE [LARGE SCALE GENOMIC DNA]</scope>
</reference>
<dbReference type="eggNOG" id="KOG1444">
    <property type="taxonomic scope" value="Eukaryota"/>
</dbReference>
<proteinExistence type="predicted"/>
<feature type="transmembrane region" description="Helical" evidence="1">
    <location>
        <begin position="119"/>
        <end position="137"/>
    </location>
</feature>
<keyword evidence="1" id="KW-0472">Membrane</keyword>
<keyword evidence="1" id="KW-0812">Transmembrane</keyword>
<evidence type="ECO:0000256" key="1">
    <source>
        <dbReference type="SAM" id="Phobius"/>
    </source>
</evidence>
<reference evidence="2" key="3">
    <citation type="submission" date="2025-09" db="UniProtKB">
        <authorList>
            <consortium name="Ensembl"/>
        </authorList>
    </citation>
    <scope>IDENTIFICATION</scope>
</reference>
<feature type="transmembrane region" description="Helical" evidence="1">
    <location>
        <begin position="275"/>
        <end position="297"/>
    </location>
</feature>
<feature type="transmembrane region" description="Helical" evidence="1">
    <location>
        <begin position="149"/>
        <end position="169"/>
    </location>
</feature>
<dbReference type="Ensembl" id="ENSCSAVT00000001817.1">
    <property type="protein sequence ID" value="ENSCSAVP00000001786.1"/>
    <property type="gene ID" value="ENSCSAVG00000001038.1"/>
</dbReference>
<feature type="transmembrane region" description="Helical" evidence="1">
    <location>
        <begin position="218"/>
        <end position="234"/>
    </location>
</feature>
<accession>H2Y8Y8</accession>
<feature type="transmembrane region" description="Helical" evidence="1">
    <location>
        <begin position="77"/>
        <end position="99"/>
    </location>
</feature>
<name>H2Y8Y8_CIOSA</name>
<dbReference type="InParanoid" id="H2Y8Y8"/>
<feature type="transmembrane region" description="Helical" evidence="1">
    <location>
        <begin position="189"/>
        <end position="206"/>
    </location>
</feature>
<feature type="transmembrane region" description="Helical" evidence="1">
    <location>
        <begin position="35"/>
        <end position="56"/>
    </location>
</feature>
<feature type="transmembrane region" description="Helical" evidence="1">
    <location>
        <begin position="12"/>
        <end position="29"/>
    </location>
</feature>
<dbReference type="Proteomes" id="UP000007875">
    <property type="component" value="Unassembled WGS sequence"/>
</dbReference>
<keyword evidence="1" id="KW-1133">Transmembrane helix</keyword>
<keyword evidence="3" id="KW-1185">Reference proteome</keyword>
<evidence type="ECO:0000313" key="3">
    <source>
        <dbReference type="Proteomes" id="UP000007875"/>
    </source>
</evidence>
<dbReference type="OMA" id="WAIIHLF"/>